<dbReference type="SUPFAM" id="SSF141452">
    <property type="entry name" value="Hcp1-like"/>
    <property type="match status" value="1"/>
</dbReference>
<dbReference type="PANTHER" id="PTHR36152">
    <property type="entry name" value="CYTOPLASMIC PROTEIN-RELATED"/>
    <property type="match status" value="1"/>
</dbReference>
<dbReference type="RefSeq" id="WP_134464365.1">
    <property type="nucleotide sequence ID" value="NZ_JBHMFL010000119.1"/>
</dbReference>
<gene>
    <name evidence="1" type="ORF">E2553_32450</name>
</gene>
<comment type="caution">
    <text evidence="1">The sequence shown here is derived from an EMBL/GenBank/DDBJ whole genome shotgun (WGS) entry which is preliminary data.</text>
</comment>
<dbReference type="InterPro" id="IPR053165">
    <property type="entry name" value="HSI-I_assembly_Hcp1"/>
</dbReference>
<accession>A0A4Y8MVI3</accession>
<dbReference type="InterPro" id="IPR036624">
    <property type="entry name" value="Hcp1-lik_sf"/>
</dbReference>
<evidence type="ECO:0000313" key="1">
    <source>
        <dbReference type="EMBL" id="TFE41382.1"/>
    </source>
</evidence>
<dbReference type="EMBL" id="SNVI01000002">
    <property type="protein sequence ID" value="TFE41382.1"/>
    <property type="molecule type" value="Genomic_DNA"/>
</dbReference>
<reference evidence="1 2" key="1">
    <citation type="submission" date="2019-03" db="EMBL/GenBank/DDBJ databases">
        <title>Complete Genome Sequence of Paraburkholderia dipogonis ICMP 19430T, a Nitrogen-fixing Symbiont of the South African Invasive Legume Dipogon lignosus in New Zealand.</title>
        <authorList>
            <person name="De Meyer S.E."/>
        </authorList>
    </citation>
    <scope>NUCLEOTIDE SEQUENCE [LARGE SCALE GENOMIC DNA]</scope>
    <source>
        <strain evidence="1 2">ICMP 19430</strain>
    </source>
</reference>
<dbReference type="Pfam" id="PF05638">
    <property type="entry name" value="T6SS_HCP"/>
    <property type="match status" value="1"/>
</dbReference>
<dbReference type="AlphaFoldDB" id="A0A4Y8MVI3"/>
<organism evidence="1 2">
    <name type="scientific">Paraburkholderia dipogonis</name>
    <dbReference type="NCBI Taxonomy" id="1211383"/>
    <lineage>
        <taxon>Bacteria</taxon>
        <taxon>Pseudomonadati</taxon>
        <taxon>Pseudomonadota</taxon>
        <taxon>Betaproteobacteria</taxon>
        <taxon>Burkholderiales</taxon>
        <taxon>Burkholderiaceae</taxon>
        <taxon>Paraburkholderia</taxon>
    </lineage>
</organism>
<dbReference type="GeneID" id="97309827"/>
<dbReference type="Proteomes" id="UP000297385">
    <property type="component" value="Unassembled WGS sequence"/>
</dbReference>
<sequence length="158" mass="17128">MAQDTFIKINGIDGESQDAAHLNEIDVIGWRWKISQDSTMMAGSGGGAGKASVSDLEFTHKLDRASPNLAKYCFTGKHVDQVKLTVRKAGGVPFEYLKITMYDVIITQVEPIGGGDECHEDVHLSFSTMKHEYFVQNALGGSGGAVTATLYIKNNTTN</sequence>
<dbReference type="InterPro" id="IPR008514">
    <property type="entry name" value="T6SS_Hcp"/>
</dbReference>
<proteinExistence type="predicted"/>
<protein>
    <submittedName>
        <fullName evidence="1">Type VI secretion system tube protein Hcp</fullName>
    </submittedName>
</protein>
<dbReference type="PANTHER" id="PTHR36152:SF5">
    <property type="entry name" value="PROTEIN HCP1"/>
    <property type="match status" value="1"/>
</dbReference>
<name>A0A4Y8MVI3_9BURK</name>
<evidence type="ECO:0000313" key="2">
    <source>
        <dbReference type="Proteomes" id="UP000297385"/>
    </source>
</evidence>
<dbReference type="Gene3D" id="2.30.110.20">
    <property type="entry name" value="Hcp1-like"/>
    <property type="match status" value="1"/>
</dbReference>